<evidence type="ECO:0000313" key="3">
    <source>
        <dbReference type="Proteomes" id="UP001526430"/>
    </source>
</evidence>
<organism evidence="2 3">
    <name type="scientific">Sabulicella glaciei</name>
    <dbReference type="NCBI Taxonomy" id="2984948"/>
    <lineage>
        <taxon>Bacteria</taxon>
        <taxon>Pseudomonadati</taxon>
        <taxon>Pseudomonadota</taxon>
        <taxon>Alphaproteobacteria</taxon>
        <taxon>Acetobacterales</taxon>
        <taxon>Acetobacteraceae</taxon>
        <taxon>Sabulicella</taxon>
    </lineage>
</organism>
<dbReference type="InterPro" id="IPR027417">
    <property type="entry name" value="P-loop_NTPase"/>
</dbReference>
<evidence type="ECO:0008006" key="4">
    <source>
        <dbReference type="Google" id="ProtNLM"/>
    </source>
</evidence>
<feature type="transmembrane region" description="Helical" evidence="1">
    <location>
        <begin position="12"/>
        <end position="38"/>
    </location>
</feature>
<dbReference type="EMBL" id="JAPFQI010000024">
    <property type="protein sequence ID" value="MCW8087976.1"/>
    <property type="molecule type" value="Genomic_DNA"/>
</dbReference>
<protein>
    <recommendedName>
        <fullName evidence="4">G domain-containing protein</fullName>
    </recommendedName>
</protein>
<gene>
    <name evidence="2" type="ORF">OF850_20440</name>
</gene>
<keyword evidence="1" id="KW-0472">Membrane</keyword>
<feature type="transmembrane region" description="Helical" evidence="1">
    <location>
        <begin position="44"/>
        <end position="64"/>
    </location>
</feature>
<name>A0ABT3P0Q6_9PROT</name>
<evidence type="ECO:0000256" key="1">
    <source>
        <dbReference type="SAM" id="Phobius"/>
    </source>
</evidence>
<keyword evidence="1" id="KW-0812">Transmembrane</keyword>
<comment type="caution">
    <text evidence="2">The sequence shown here is derived from an EMBL/GenBank/DDBJ whole genome shotgun (WGS) entry which is preliminary data.</text>
</comment>
<sequence>MRIGLRRYLRRYWREALLGFCLAAPWLSLMVLGGLWLWEAGRVVWWAVGAALFALAAWPLRVAVRRRAIARVTQVAASRRGFDPTEDTAEDIAAREMVNRRAAEAGPLDLTDREAVERTLRETVEAVAAHYHPAAKRPALQITPPELLLLMERLSNRLRGLIRDFPLLHRTKLERLVSGAEFWDRHGGTLTRLYEAADALWRVSRFARNPASAVFREAARVADVSTFGLLTDTAGREAHRFLIREAGDAAIALYSGRLRMTEAEINAITEPVPEAAPLRLAITGRPGAGVTTLAAALETAAREAGFALLERGAWRGADAVLLVSPAMRPDRAEDLALLEALRKEAGLAPPPILVAMTGADLLPPPNQWPPESHPAKRATLDKARAAVAEALDVADVHPVAFPPNGTPWGLEALAAALVAAKSAARRAREARLRAEDARFSPLAEAGRAFRTGRSVLSALSKRK</sequence>
<keyword evidence="3" id="KW-1185">Reference proteome</keyword>
<keyword evidence="1" id="KW-1133">Transmembrane helix</keyword>
<accession>A0ABT3P0Q6</accession>
<dbReference type="RefSeq" id="WP_301592178.1">
    <property type="nucleotide sequence ID" value="NZ_JAPFQI010000024.1"/>
</dbReference>
<dbReference type="Proteomes" id="UP001526430">
    <property type="component" value="Unassembled WGS sequence"/>
</dbReference>
<proteinExistence type="predicted"/>
<dbReference type="SUPFAM" id="SSF52540">
    <property type="entry name" value="P-loop containing nucleoside triphosphate hydrolases"/>
    <property type="match status" value="1"/>
</dbReference>
<evidence type="ECO:0000313" key="2">
    <source>
        <dbReference type="EMBL" id="MCW8087976.1"/>
    </source>
</evidence>
<reference evidence="2 3" key="1">
    <citation type="submission" date="2022-10" db="EMBL/GenBank/DDBJ databases">
        <title>Roseococcus glaciei nov., sp. nov., isolated from glacier.</title>
        <authorList>
            <person name="Liu Q."/>
            <person name="Xin Y.-H."/>
        </authorList>
    </citation>
    <scope>NUCLEOTIDE SEQUENCE [LARGE SCALE GENOMIC DNA]</scope>
    <source>
        <strain evidence="2 3">MDT2-1-1</strain>
    </source>
</reference>